<proteinExistence type="predicted"/>
<dbReference type="InterPro" id="IPR008258">
    <property type="entry name" value="Transglycosylase_SLT_dom_1"/>
</dbReference>
<dbReference type="EMBL" id="LR796421">
    <property type="protein sequence ID" value="CAB4143161.1"/>
    <property type="molecule type" value="Genomic_DNA"/>
</dbReference>
<gene>
    <name evidence="2" type="ORF">UFOVP450_80</name>
</gene>
<name>A0A6J5MAK1_9CAUD</name>
<protein>
    <submittedName>
        <fullName evidence="2">LT_GEWL domain containing protein</fullName>
    </submittedName>
</protein>
<accession>A0A6J5MAK1</accession>
<dbReference type="SUPFAM" id="SSF53955">
    <property type="entry name" value="Lysozyme-like"/>
    <property type="match status" value="1"/>
</dbReference>
<evidence type="ECO:0000313" key="2">
    <source>
        <dbReference type="EMBL" id="CAB4143161.1"/>
    </source>
</evidence>
<evidence type="ECO:0000259" key="1">
    <source>
        <dbReference type="Pfam" id="PF01464"/>
    </source>
</evidence>
<dbReference type="Gene3D" id="1.10.530.10">
    <property type="match status" value="1"/>
</dbReference>
<dbReference type="InterPro" id="IPR023346">
    <property type="entry name" value="Lysozyme-like_dom_sf"/>
</dbReference>
<organism evidence="2">
    <name type="scientific">uncultured Caudovirales phage</name>
    <dbReference type="NCBI Taxonomy" id="2100421"/>
    <lineage>
        <taxon>Viruses</taxon>
        <taxon>Duplodnaviria</taxon>
        <taxon>Heunggongvirae</taxon>
        <taxon>Uroviricota</taxon>
        <taxon>Caudoviricetes</taxon>
        <taxon>Peduoviridae</taxon>
        <taxon>Maltschvirus</taxon>
        <taxon>Maltschvirus maltsch</taxon>
    </lineage>
</organism>
<sequence length="170" mass="19335">MKKIILLICVCIVGFYVYSQYSVEPEPIVPVKPKTNAERLHDAIVLFADSFNVPLHIAFNMAYLETTYRGPLDSTYDHRKTSRCGAVGAMQIMPKYASYHAGFPVTKQELRDSIELNVYISMKIMAANYAKTKSWVKSAGKYHTGKPCVDTYAKKAVIKNYQSKWVCYEI</sequence>
<dbReference type="Pfam" id="PF01464">
    <property type="entry name" value="SLT"/>
    <property type="match status" value="1"/>
</dbReference>
<reference evidence="2" key="1">
    <citation type="submission" date="2020-04" db="EMBL/GenBank/DDBJ databases">
        <authorList>
            <person name="Chiriac C."/>
            <person name="Salcher M."/>
            <person name="Ghai R."/>
            <person name="Kavagutti S V."/>
        </authorList>
    </citation>
    <scope>NUCLEOTIDE SEQUENCE</scope>
</reference>
<feature type="domain" description="Transglycosylase SLT" evidence="1">
    <location>
        <begin position="74"/>
        <end position="158"/>
    </location>
</feature>